<accession>A0A2T4U5Y7</accession>
<keyword evidence="1" id="KW-1133">Transmembrane helix</keyword>
<dbReference type="OrthoDB" id="2884965at2"/>
<name>A0A2T4U5Y7_9BACI</name>
<dbReference type="AlphaFoldDB" id="A0A2T4U5Y7"/>
<reference evidence="2 3" key="1">
    <citation type="submission" date="2018-03" db="EMBL/GenBank/DDBJ databases">
        <title>Alkalicoccus saliphilus sp. nov., isolated from a mineral pool.</title>
        <authorList>
            <person name="Zhao B."/>
        </authorList>
    </citation>
    <scope>NUCLEOTIDE SEQUENCE [LARGE SCALE GENOMIC DNA]</scope>
    <source>
        <strain evidence="2 3">6AG</strain>
    </source>
</reference>
<dbReference type="RefSeq" id="WP_107584959.1">
    <property type="nucleotide sequence ID" value="NZ_PZJJ01000013.1"/>
</dbReference>
<keyword evidence="3" id="KW-1185">Reference proteome</keyword>
<evidence type="ECO:0000313" key="2">
    <source>
        <dbReference type="EMBL" id="PTL38827.1"/>
    </source>
</evidence>
<keyword evidence="1" id="KW-0812">Transmembrane</keyword>
<dbReference type="EMBL" id="PZJJ01000013">
    <property type="protein sequence ID" value="PTL38827.1"/>
    <property type="molecule type" value="Genomic_DNA"/>
</dbReference>
<organism evidence="2 3">
    <name type="scientific">Alkalicoccus saliphilus</name>
    <dbReference type="NCBI Taxonomy" id="200989"/>
    <lineage>
        <taxon>Bacteria</taxon>
        <taxon>Bacillati</taxon>
        <taxon>Bacillota</taxon>
        <taxon>Bacilli</taxon>
        <taxon>Bacillales</taxon>
        <taxon>Bacillaceae</taxon>
        <taxon>Alkalicoccus</taxon>
    </lineage>
</organism>
<feature type="transmembrane region" description="Helical" evidence="1">
    <location>
        <begin position="232"/>
        <end position="255"/>
    </location>
</feature>
<gene>
    <name evidence="2" type="ORF">C6Y45_09325</name>
</gene>
<sequence length="262" mass="29013">MWMTLWKKEWQESLPRFGIVIGVLLLMYAGILTAAFNGSALALLLGFFAVGLHLVLLLLLWALSFHGEWRSRTQWTWLNIPAPGWQLVTAKLAAGFSQYVISIALLTAVGFLSMRIFASGMGAQFRESVDVMQNVLTGFFPLMLLALTYAAVFLGLGLVFIILMARSVKKIGWVIGLGSALLFSYVYSMFNQSSLYETLFHHGVLFDAEQTLQNVTNGSMNLQMEVEQGANIYAGQLAVEMLLAAGIIALLSWMVDRFVQPS</sequence>
<comment type="caution">
    <text evidence="2">The sequence shown here is derived from an EMBL/GenBank/DDBJ whole genome shotgun (WGS) entry which is preliminary data.</text>
</comment>
<feature type="transmembrane region" description="Helical" evidence="1">
    <location>
        <begin position="171"/>
        <end position="190"/>
    </location>
</feature>
<proteinExistence type="predicted"/>
<dbReference type="Proteomes" id="UP000240509">
    <property type="component" value="Unassembled WGS sequence"/>
</dbReference>
<protein>
    <submittedName>
        <fullName evidence="2">Uncharacterized protein</fullName>
    </submittedName>
</protein>
<feature type="transmembrane region" description="Helical" evidence="1">
    <location>
        <begin position="138"/>
        <end position="164"/>
    </location>
</feature>
<keyword evidence="1" id="KW-0472">Membrane</keyword>
<feature type="transmembrane region" description="Helical" evidence="1">
    <location>
        <begin position="17"/>
        <end position="36"/>
    </location>
</feature>
<evidence type="ECO:0000313" key="3">
    <source>
        <dbReference type="Proteomes" id="UP000240509"/>
    </source>
</evidence>
<feature type="transmembrane region" description="Helical" evidence="1">
    <location>
        <begin position="42"/>
        <end position="63"/>
    </location>
</feature>
<feature type="transmembrane region" description="Helical" evidence="1">
    <location>
        <begin position="99"/>
        <end position="118"/>
    </location>
</feature>
<evidence type="ECO:0000256" key="1">
    <source>
        <dbReference type="SAM" id="Phobius"/>
    </source>
</evidence>